<dbReference type="Pfam" id="PF13424">
    <property type="entry name" value="TPR_12"/>
    <property type="match status" value="1"/>
</dbReference>
<dbReference type="InterPro" id="IPR053137">
    <property type="entry name" value="NLR-like"/>
</dbReference>
<dbReference type="Pfam" id="PF00931">
    <property type="entry name" value="NB-ARC"/>
    <property type="match status" value="1"/>
</dbReference>
<dbReference type="Gene3D" id="3.40.50.300">
    <property type="entry name" value="P-loop containing nucleotide triphosphate hydrolases"/>
    <property type="match status" value="1"/>
</dbReference>
<dbReference type="InterPro" id="IPR011990">
    <property type="entry name" value="TPR-like_helical_dom_sf"/>
</dbReference>
<dbReference type="Pfam" id="PF13374">
    <property type="entry name" value="TPR_10"/>
    <property type="match status" value="3"/>
</dbReference>
<proteinExistence type="predicted"/>
<sequence length="862" mass="92858">MIAQFGSIAIGGAAFYGASRSPVTWPHQVGVLPRQADHFQDRRAAAKLERAVAGAGMAAQCQVLVGMGGVGKTQLAAHYARTAWEDSNLDVLIWITASARSLVVTGYAQAGIDLCQGDPDAPDQAAQAFLAWLTPKAGQTPCRWLIVLDDVADPDDLRGLWPPPTPYGRTLITTRRRDAALTGDGRRRIDVGLFTKSEAVTYLTRYLEAHGRTESADQVTALAFELGRLPLALSQAAAYLIDSGEDVTAYRELLADRTIALADAVPDRLPDDQTIPLAAAWSLSIDRADNLRPVGLARRMLYLTALLDPNGIPQAALTSDPVLAYLAHTREVTERDALASLRALHRLSLIDHNPNTSYQAVRVHQLIQRATRDALTPAQRDQLVRTAADAVLAAWPAPGEGAAAAASLRANSDALAQHGEEALYRTTMHRVLLQTGQSLGETGQVNAAVEYFTHLTETAHRRLGSDHPDSLVARRHQAVWRAEAGDMASAVAELERLVESMLRSLGPDHPETLTARNNLAHWRGAAGDPAGAVAELERLVESMVPSLGPDHPETLTARNNLAWQRAHAEDEARAVTEFEQLQIDQERVLGRDHQDTLLSAGNLAWCRREAGDAAGALAELEPLVERTLQALGPDHRITLATTHTQAITLAAVGDAAGAVRALKRVLERMQGALDPNHPDIFYARSNLASFKAQAGDLAGAVDEFEPLIEQAMRTFRPSDIITQYTQAAAADAAVILTGLLDRMLRVLDPDHHDTLLTRHNLAHWRGEAGDAAGAAAAFDELLGGMLRVLGPDHPDTLATRHNLAHWRGEAGDAAGAAAALAELLNHRERALGPHHPDTLATRDDLALWQGRAGDPAVRLSTH</sequence>
<dbReference type="AlphaFoldDB" id="A0AB39MVC9"/>
<name>A0AB39MVC9_9ACTN</name>
<dbReference type="InterPro" id="IPR027417">
    <property type="entry name" value="P-loop_NTPase"/>
</dbReference>
<evidence type="ECO:0000313" key="3">
    <source>
        <dbReference type="EMBL" id="XDQ10365.1"/>
    </source>
</evidence>
<reference evidence="3" key="1">
    <citation type="submission" date="2024-07" db="EMBL/GenBank/DDBJ databases">
        <authorList>
            <person name="Yu S.T."/>
        </authorList>
    </citation>
    <scope>NUCLEOTIDE SEQUENCE</scope>
    <source>
        <strain evidence="3">R11</strain>
    </source>
</reference>
<dbReference type="GO" id="GO:0043531">
    <property type="term" value="F:ADP binding"/>
    <property type="evidence" value="ECO:0007669"/>
    <property type="project" value="InterPro"/>
</dbReference>
<dbReference type="Gene3D" id="1.25.40.10">
    <property type="entry name" value="Tetratricopeptide repeat domain"/>
    <property type="match status" value="2"/>
</dbReference>
<gene>
    <name evidence="3" type="primary">fxsT</name>
    <name evidence="3" type="ORF">AB5J55_12175</name>
</gene>
<dbReference type="SUPFAM" id="SSF48452">
    <property type="entry name" value="TPR-like"/>
    <property type="match status" value="3"/>
</dbReference>
<feature type="domain" description="NB-ARC" evidence="1">
    <location>
        <begin position="63"/>
        <end position="203"/>
    </location>
</feature>
<evidence type="ECO:0000259" key="2">
    <source>
        <dbReference type="Pfam" id="PF25000"/>
    </source>
</evidence>
<dbReference type="NCBIfam" id="NF040586">
    <property type="entry name" value="FxSxx_TPR"/>
    <property type="match status" value="1"/>
</dbReference>
<dbReference type="RefSeq" id="WP_369270687.1">
    <property type="nucleotide sequence ID" value="NZ_CP163432.1"/>
</dbReference>
<dbReference type="PANTHER" id="PTHR46082">
    <property type="entry name" value="ATP/GTP-BINDING PROTEIN-RELATED"/>
    <property type="match status" value="1"/>
</dbReference>
<organism evidence="3">
    <name type="scientific">Streptomyces sp. R11</name>
    <dbReference type="NCBI Taxonomy" id="3238625"/>
    <lineage>
        <taxon>Bacteria</taxon>
        <taxon>Bacillati</taxon>
        <taxon>Actinomycetota</taxon>
        <taxon>Actinomycetes</taxon>
        <taxon>Kitasatosporales</taxon>
        <taxon>Streptomycetaceae</taxon>
        <taxon>Streptomyces</taxon>
    </lineage>
</organism>
<dbReference type="SUPFAM" id="SSF52540">
    <property type="entry name" value="P-loop containing nucleoside triphosphate hydrolases"/>
    <property type="match status" value="1"/>
</dbReference>
<dbReference type="InterPro" id="IPR002182">
    <property type="entry name" value="NB-ARC"/>
</dbReference>
<feature type="domain" description="DUF7779" evidence="2">
    <location>
        <begin position="297"/>
        <end position="379"/>
    </location>
</feature>
<dbReference type="PANTHER" id="PTHR46082:SF6">
    <property type="entry name" value="AAA+ ATPASE DOMAIN-CONTAINING PROTEIN-RELATED"/>
    <property type="match status" value="1"/>
</dbReference>
<dbReference type="Pfam" id="PF25000">
    <property type="entry name" value="DUF7779"/>
    <property type="match status" value="1"/>
</dbReference>
<dbReference type="InterPro" id="IPR056681">
    <property type="entry name" value="DUF7779"/>
</dbReference>
<dbReference type="EMBL" id="CP163432">
    <property type="protein sequence ID" value="XDQ10365.1"/>
    <property type="molecule type" value="Genomic_DNA"/>
</dbReference>
<accession>A0AB39MVC9</accession>
<evidence type="ECO:0000259" key="1">
    <source>
        <dbReference type="Pfam" id="PF00931"/>
    </source>
</evidence>
<protein>
    <submittedName>
        <fullName evidence="3">FxSxx-COOH system tetratricopeptide repeat protein</fullName>
    </submittedName>
</protein>